<organism evidence="2 3">
    <name type="scientific">Pleurodeles waltl</name>
    <name type="common">Iberian ribbed newt</name>
    <dbReference type="NCBI Taxonomy" id="8319"/>
    <lineage>
        <taxon>Eukaryota</taxon>
        <taxon>Metazoa</taxon>
        <taxon>Chordata</taxon>
        <taxon>Craniata</taxon>
        <taxon>Vertebrata</taxon>
        <taxon>Euteleostomi</taxon>
        <taxon>Amphibia</taxon>
        <taxon>Batrachia</taxon>
        <taxon>Caudata</taxon>
        <taxon>Salamandroidea</taxon>
        <taxon>Salamandridae</taxon>
        <taxon>Pleurodelinae</taxon>
        <taxon>Pleurodeles</taxon>
    </lineage>
</organism>
<dbReference type="PANTHER" id="PTHR37879">
    <property type="entry name" value="CYSTEINE-RICH TAIL PROTEIN 1"/>
    <property type="match status" value="1"/>
</dbReference>
<evidence type="ECO:0000313" key="3">
    <source>
        <dbReference type="Proteomes" id="UP001066276"/>
    </source>
</evidence>
<dbReference type="AlphaFoldDB" id="A0AAV7R3Z5"/>
<feature type="compositionally biased region" description="Polar residues" evidence="1">
    <location>
        <begin position="87"/>
        <end position="97"/>
    </location>
</feature>
<comment type="caution">
    <text evidence="2">The sequence shown here is derived from an EMBL/GenBank/DDBJ whole genome shotgun (WGS) entry which is preliminary data.</text>
</comment>
<dbReference type="InterPro" id="IPR018904">
    <property type="entry name" value="UPF0574"/>
</dbReference>
<sequence length="141" mass="15601">MDKGISVENPYANVSIPRAQLKSSFVRNYLGEDFTGPVIANPAVVPTYPTYAPQAQDSRTNPYQPSGVGSGAPIRTQESWRRPYNPYASQKLPNGSHPTEMYTIDLDKRHKDLLQSEPDPCCCACCCNYCPCCRKCCCVVS</sequence>
<name>A0AAV7R3Z5_PLEWA</name>
<evidence type="ECO:0008006" key="4">
    <source>
        <dbReference type="Google" id="ProtNLM"/>
    </source>
</evidence>
<protein>
    <recommendedName>
        <fullName evidence="4">Cysteine-rich tail protein 1</fullName>
    </recommendedName>
</protein>
<dbReference type="EMBL" id="JANPWB010000010">
    <property type="protein sequence ID" value="KAJ1145458.1"/>
    <property type="molecule type" value="Genomic_DNA"/>
</dbReference>
<dbReference type="PANTHER" id="PTHR37879:SF1">
    <property type="entry name" value="CYSTEINE-RICH TAIL PROTEIN 1"/>
    <property type="match status" value="1"/>
</dbReference>
<evidence type="ECO:0000256" key="1">
    <source>
        <dbReference type="SAM" id="MobiDB-lite"/>
    </source>
</evidence>
<keyword evidence="3" id="KW-1185">Reference proteome</keyword>
<evidence type="ECO:0000313" key="2">
    <source>
        <dbReference type="EMBL" id="KAJ1145458.1"/>
    </source>
</evidence>
<accession>A0AAV7R3Z5</accession>
<feature type="region of interest" description="Disordered" evidence="1">
    <location>
        <begin position="50"/>
        <end position="98"/>
    </location>
</feature>
<feature type="compositionally biased region" description="Polar residues" evidence="1">
    <location>
        <begin position="53"/>
        <end position="64"/>
    </location>
</feature>
<dbReference type="Pfam" id="PF10631">
    <property type="entry name" value="DUF2477"/>
    <property type="match status" value="1"/>
</dbReference>
<gene>
    <name evidence="2" type="ORF">NDU88_011744</name>
</gene>
<proteinExistence type="predicted"/>
<dbReference type="Proteomes" id="UP001066276">
    <property type="component" value="Chromosome 6"/>
</dbReference>
<reference evidence="2" key="1">
    <citation type="journal article" date="2022" name="bioRxiv">
        <title>Sequencing and chromosome-scale assembly of the giantPleurodeles waltlgenome.</title>
        <authorList>
            <person name="Brown T."/>
            <person name="Elewa A."/>
            <person name="Iarovenko S."/>
            <person name="Subramanian E."/>
            <person name="Araus A.J."/>
            <person name="Petzold A."/>
            <person name="Susuki M."/>
            <person name="Suzuki K.-i.T."/>
            <person name="Hayashi T."/>
            <person name="Toyoda A."/>
            <person name="Oliveira C."/>
            <person name="Osipova E."/>
            <person name="Leigh N.D."/>
            <person name="Simon A."/>
            <person name="Yun M.H."/>
        </authorList>
    </citation>
    <scope>NUCLEOTIDE SEQUENCE</scope>
    <source>
        <strain evidence="2">20211129_DDA</strain>
        <tissue evidence="2">Liver</tissue>
    </source>
</reference>